<feature type="transmembrane region" description="Helical" evidence="7">
    <location>
        <begin position="204"/>
        <end position="226"/>
    </location>
</feature>
<keyword evidence="3" id="KW-1003">Cell membrane</keyword>
<dbReference type="PANTHER" id="PTHR43227:SF3">
    <property type="entry name" value="BINDING-PROTEIN-DEPENDENT TRANSPORT SYSTEMS INNER MEMBRANE COMPONENT"/>
    <property type="match status" value="1"/>
</dbReference>
<dbReference type="InterPro" id="IPR035906">
    <property type="entry name" value="MetI-like_sf"/>
</dbReference>
<dbReference type="GO" id="GO:0055085">
    <property type="term" value="P:transmembrane transport"/>
    <property type="evidence" value="ECO:0007669"/>
    <property type="project" value="InterPro"/>
</dbReference>
<dbReference type="PANTHER" id="PTHR43227">
    <property type="entry name" value="BLL4140 PROTEIN"/>
    <property type="match status" value="1"/>
</dbReference>
<keyword evidence="4 7" id="KW-0812">Transmembrane</keyword>
<dbReference type="Gene3D" id="1.10.3720.10">
    <property type="entry name" value="MetI-like"/>
    <property type="match status" value="1"/>
</dbReference>
<evidence type="ECO:0000256" key="5">
    <source>
        <dbReference type="ARBA" id="ARBA00022989"/>
    </source>
</evidence>
<feature type="domain" description="ABC transmembrane type-1" evidence="8">
    <location>
        <begin position="76"/>
        <end position="272"/>
    </location>
</feature>
<evidence type="ECO:0000256" key="1">
    <source>
        <dbReference type="ARBA" id="ARBA00004651"/>
    </source>
</evidence>
<accession>A0A329MV92</accession>
<dbReference type="InterPro" id="IPR050809">
    <property type="entry name" value="UgpAE/MalFG_permease"/>
</dbReference>
<keyword evidence="10" id="KW-1185">Reference proteome</keyword>
<evidence type="ECO:0000256" key="4">
    <source>
        <dbReference type="ARBA" id="ARBA00022692"/>
    </source>
</evidence>
<protein>
    <submittedName>
        <fullName evidence="9">Sugar ABC transporter permease</fullName>
    </submittedName>
</protein>
<proteinExistence type="predicted"/>
<dbReference type="AlphaFoldDB" id="A0A329MV92"/>
<reference evidence="9 10" key="1">
    <citation type="journal article" date="2009" name="Int. J. Syst. Evol. Microbiol.">
        <title>Paenibacillus contaminans sp. nov., isolated from a contaminated laboratory plate.</title>
        <authorList>
            <person name="Chou J.H."/>
            <person name="Lee J.H."/>
            <person name="Lin M.C."/>
            <person name="Chang P.S."/>
            <person name="Arun A.B."/>
            <person name="Young C.C."/>
            <person name="Chen W.M."/>
        </authorList>
    </citation>
    <scope>NUCLEOTIDE SEQUENCE [LARGE SCALE GENOMIC DNA]</scope>
    <source>
        <strain evidence="9 10">CKOBP-6</strain>
    </source>
</reference>
<evidence type="ECO:0000313" key="9">
    <source>
        <dbReference type="EMBL" id="RAV23460.1"/>
    </source>
</evidence>
<dbReference type="Proteomes" id="UP000250369">
    <property type="component" value="Unassembled WGS sequence"/>
</dbReference>
<dbReference type="InterPro" id="IPR000515">
    <property type="entry name" value="MetI-like"/>
</dbReference>
<evidence type="ECO:0000256" key="3">
    <source>
        <dbReference type="ARBA" id="ARBA00022475"/>
    </source>
</evidence>
<name>A0A329MV92_9BACL</name>
<evidence type="ECO:0000256" key="6">
    <source>
        <dbReference type="ARBA" id="ARBA00023136"/>
    </source>
</evidence>
<feature type="transmembrane region" description="Helical" evidence="7">
    <location>
        <begin position="12"/>
        <end position="33"/>
    </location>
</feature>
<dbReference type="PROSITE" id="PS50928">
    <property type="entry name" value="ABC_TM1"/>
    <property type="match status" value="1"/>
</dbReference>
<dbReference type="GO" id="GO:0005886">
    <property type="term" value="C:plasma membrane"/>
    <property type="evidence" value="ECO:0007669"/>
    <property type="project" value="UniProtKB-SubCell"/>
</dbReference>
<comment type="caution">
    <text evidence="9">The sequence shown here is derived from an EMBL/GenBank/DDBJ whole genome shotgun (WGS) entry which is preliminary data.</text>
</comment>
<dbReference type="CDD" id="cd06261">
    <property type="entry name" value="TM_PBP2"/>
    <property type="match status" value="1"/>
</dbReference>
<keyword evidence="2" id="KW-0813">Transport</keyword>
<keyword evidence="6 7" id="KW-0472">Membrane</keyword>
<feature type="transmembrane region" description="Helical" evidence="7">
    <location>
        <begin position="259"/>
        <end position="279"/>
    </location>
</feature>
<dbReference type="EMBL" id="QMFB01000001">
    <property type="protein sequence ID" value="RAV23460.1"/>
    <property type="molecule type" value="Genomic_DNA"/>
</dbReference>
<gene>
    <name evidence="9" type="ORF">DQG23_02610</name>
</gene>
<sequence length="285" mass="32101">MKWHMAKGGLLFLAPWLIGVISFVLYPLAYSLFLSFQKVGISPDGSGFKYDFVGMDNFKYAFFRDNVFPIELMLFVRESLLIVPITVIFALLVSILLNQKFPGRFLFRAIFFLPVIFATGQVLLALFDQGQGEISFAKQYDVEGLIYNSLPQMIAEPLVGILGKFVIILWFSGIQIVIFLAAFQTIPKSVYEAAQIDGATPWESFWKITFTPIVPFIFLNLVYTVVDLSFSPFNPILKHILLNMIKIDTGYGYASAIGWIYFAFIILLVGVLFGLARLFSSGKKG</sequence>
<evidence type="ECO:0000259" key="8">
    <source>
        <dbReference type="PROSITE" id="PS50928"/>
    </source>
</evidence>
<feature type="transmembrane region" description="Helical" evidence="7">
    <location>
        <begin position="161"/>
        <end position="183"/>
    </location>
</feature>
<dbReference type="SUPFAM" id="SSF161098">
    <property type="entry name" value="MetI-like"/>
    <property type="match status" value="1"/>
</dbReference>
<evidence type="ECO:0000256" key="2">
    <source>
        <dbReference type="ARBA" id="ARBA00022448"/>
    </source>
</evidence>
<feature type="transmembrane region" description="Helical" evidence="7">
    <location>
        <begin position="105"/>
        <end position="127"/>
    </location>
</feature>
<feature type="transmembrane region" description="Helical" evidence="7">
    <location>
        <begin position="79"/>
        <end position="98"/>
    </location>
</feature>
<evidence type="ECO:0000313" key="10">
    <source>
        <dbReference type="Proteomes" id="UP000250369"/>
    </source>
</evidence>
<keyword evidence="5 7" id="KW-1133">Transmembrane helix</keyword>
<organism evidence="9 10">
    <name type="scientific">Paenibacillus contaminans</name>
    <dbReference type="NCBI Taxonomy" id="450362"/>
    <lineage>
        <taxon>Bacteria</taxon>
        <taxon>Bacillati</taxon>
        <taxon>Bacillota</taxon>
        <taxon>Bacilli</taxon>
        <taxon>Bacillales</taxon>
        <taxon>Paenibacillaceae</taxon>
        <taxon>Paenibacillus</taxon>
    </lineage>
</organism>
<evidence type="ECO:0000256" key="7">
    <source>
        <dbReference type="SAM" id="Phobius"/>
    </source>
</evidence>
<comment type="subcellular location">
    <subcellularLocation>
        <location evidence="1">Cell membrane</location>
        <topology evidence="1">Multi-pass membrane protein</topology>
    </subcellularLocation>
</comment>
<dbReference type="OrthoDB" id="9788108at2"/>